<dbReference type="AlphaFoldDB" id="A0A820PE40"/>
<evidence type="ECO:0008006" key="3">
    <source>
        <dbReference type="Google" id="ProtNLM"/>
    </source>
</evidence>
<dbReference type="EMBL" id="CAJOAZ010026404">
    <property type="protein sequence ID" value="CAF4400810.1"/>
    <property type="molecule type" value="Genomic_DNA"/>
</dbReference>
<accession>A0A820PE40</accession>
<evidence type="ECO:0000313" key="1">
    <source>
        <dbReference type="EMBL" id="CAF4400810.1"/>
    </source>
</evidence>
<sequence>MLIDYFHKRVPVIACHILLNNPKCAVMEFNDEKTVRKILETSNIYLQGTNLVLSKASRSLASLLSSSTDDSDDENIKTTVISQPILNSLQTQNLAPVPNTQVMSQDIIQQLLLAM</sequence>
<dbReference type="Proteomes" id="UP000663844">
    <property type="component" value="Unassembled WGS sequence"/>
</dbReference>
<feature type="non-terminal residue" evidence="1">
    <location>
        <position position="115"/>
    </location>
</feature>
<proteinExistence type="predicted"/>
<reference evidence="1" key="1">
    <citation type="submission" date="2021-02" db="EMBL/GenBank/DDBJ databases">
        <authorList>
            <person name="Nowell W R."/>
        </authorList>
    </citation>
    <scope>NUCLEOTIDE SEQUENCE</scope>
</reference>
<name>A0A820PE40_9BILA</name>
<comment type="caution">
    <text evidence="1">The sequence shown here is derived from an EMBL/GenBank/DDBJ whole genome shotgun (WGS) entry which is preliminary data.</text>
</comment>
<organism evidence="1 2">
    <name type="scientific">Adineta steineri</name>
    <dbReference type="NCBI Taxonomy" id="433720"/>
    <lineage>
        <taxon>Eukaryota</taxon>
        <taxon>Metazoa</taxon>
        <taxon>Spiralia</taxon>
        <taxon>Gnathifera</taxon>
        <taxon>Rotifera</taxon>
        <taxon>Eurotatoria</taxon>
        <taxon>Bdelloidea</taxon>
        <taxon>Adinetida</taxon>
        <taxon>Adinetidae</taxon>
        <taxon>Adineta</taxon>
    </lineage>
</organism>
<evidence type="ECO:0000313" key="2">
    <source>
        <dbReference type="Proteomes" id="UP000663844"/>
    </source>
</evidence>
<gene>
    <name evidence="1" type="ORF">OXD698_LOCUS51443</name>
</gene>
<protein>
    <recommendedName>
        <fullName evidence="3">RRM domain-containing protein</fullName>
    </recommendedName>
</protein>